<keyword evidence="1" id="KW-0812">Transmembrane</keyword>
<feature type="transmembrane region" description="Helical" evidence="1">
    <location>
        <begin position="63"/>
        <end position="83"/>
    </location>
</feature>
<dbReference type="AlphaFoldDB" id="G7VAQ1"/>
<feature type="transmembrane region" description="Helical" evidence="1">
    <location>
        <begin position="189"/>
        <end position="221"/>
    </location>
</feature>
<dbReference type="EMBL" id="CP003098">
    <property type="protein sequence ID" value="AET33479.1"/>
    <property type="molecule type" value="Genomic_DNA"/>
</dbReference>
<keyword evidence="1" id="KW-0472">Membrane</keyword>
<organism evidence="2 3">
    <name type="scientific">Pyrobaculum ferrireducens</name>
    <dbReference type="NCBI Taxonomy" id="1104324"/>
    <lineage>
        <taxon>Archaea</taxon>
        <taxon>Thermoproteota</taxon>
        <taxon>Thermoprotei</taxon>
        <taxon>Thermoproteales</taxon>
        <taxon>Thermoproteaceae</taxon>
        <taxon>Pyrobaculum</taxon>
    </lineage>
</organism>
<accession>G7VAQ1</accession>
<evidence type="ECO:0008006" key="4">
    <source>
        <dbReference type="Google" id="ProtNLM"/>
    </source>
</evidence>
<proteinExistence type="predicted"/>
<evidence type="ECO:0000313" key="2">
    <source>
        <dbReference type="EMBL" id="AET33479.1"/>
    </source>
</evidence>
<dbReference type="KEGG" id="pyr:P186_2085"/>
<reference evidence="2 3" key="1">
    <citation type="journal article" date="2012" name="J. Bacteriol.">
        <title>Complete genome sequence of strain 1860, a crenarchaeon of the genus pyrobaculum able to grow with various electron acceptors.</title>
        <authorList>
            <person name="Mardanov A.V."/>
            <person name="Gumerov V.M."/>
            <person name="Slobodkina G.B."/>
            <person name="Beletsky A.V."/>
            <person name="Bonch-Osmolovskaya E.A."/>
            <person name="Ravin N.V."/>
            <person name="Skryabin K.G."/>
        </authorList>
    </citation>
    <scope>NUCLEOTIDE SEQUENCE [LARGE SCALE GENOMIC DNA]</scope>
    <source>
        <strain evidence="2 3">1860</strain>
    </source>
</reference>
<sequence length="339" mass="35768">MFLYMGVVLFMPFTTYHLASSLLVGVLLRGRVNWLSFLIVSTFLVDVEPLAKMVLDLPGPLHGLAHTFAAAAVLGPATGLALYAARGFLRPLSNAFLLEGAESLGAYALGGAAGWALHVFMDMPLYPEMKPFYPLEGNPLLLASVDPLDSWLGVAWVYDLVLASGFFAYAAYLYFSYGGGGSGRAAAGLALMASFFASVFATAVGQSVLLLGALVGVFLFYSALWGAAGRGVFLAAAATLLSASLLLLVRRLVFGDFEVFITSFVSDEFYVASWYVPLVAGFALTWPALRRVGAPRLWLYATAAGVATLWILVGGALLAVGLLGLLSSLPRRLAAGGQA</sequence>
<gene>
    <name evidence="2" type="ORF">P186_2085</name>
</gene>
<keyword evidence="3" id="KW-1185">Reference proteome</keyword>
<dbReference type="Proteomes" id="UP000005867">
    <property type="component" value="Chromosome"/>
</dbReference>
<feature type="transmembrane region" description="Helical" evidence="1">
    <location>
        <begin position="269"/>
        <end position="286"/>
    </location>
</feature>
<feature type="transmembrane region" description="Helical" evidence="1">
    <location>
        <begin position="6"/>
        <end position="27"/>
    </location>
</feature>
<protein>
    <recommendedName>
        <fullName evidence="4">Membrane-bound metal-dependent hydrolase</fullName>
    </recommendedName>
</protein>
<dbReference type="eggNOG" id="arCOG04797">
    <property type="taxonomic scope" value="Archaea"/>
</dbReference>
<keyword evidence="1" id="KW-1133">Transmembrane helix</keyword>
<evidence type="ECO:0000256" key="1">
    <source>
        <dbReference type="SAM" id="Phobius"/>
    </source>
</evidence>
<feature type="transmembrane region" description="Helical" evidence="1">
    <location>
        <begin position="298"/>
        <end position="326"/>
    </location>
</feature>
<dbReference type="BioCyc" id="PSP1104324:GJSN-2036-MONOMER"/>
<feature type="transmembrane region" description="Helical" evidence="1">
    <location>
        <begin position="34"/>
        <end position="51"/>
    </location>
</feature>
<name>G7VAQ1_9CREN</name>
<dbReference type="HOGENOM" id="CLU_817892_0_0_2"/>
<feature type="transmembrane region" description="Helical" evidence="1">
    <location>
        <begin position="227"/>
        <end position="249"/>
    </location>
</feature>
<feature type="transmembrane region" description="Helical" evidence="1">
    <location>
        <begin position="155"/>
        <end position="177"/>
    </location>
</feature>
<evidence type="ECO:0000313" key="3">
    <source>
        <dbReference type="Proteomes" id="UP000005867"/>
    </source>
</evidence>
<feature type="transmembrane region" description="Helical" evidence="1">
    <location>
        <begin position="104"/>
        <end position="121"/>
    </location>
</feature>